<protein>
    <submittedName>
        <fullName evidence="2">Uncharacterized protein</fullName>
    </submittedName>
</protein>
<organism evidence="2 3">
    <name type="scientific">Alicyclobacillus fodiniaquatilis</name>
    <dbReference type="NCBI Taxonomy" id="1661150"/>
    <lineage>
        <taxon>Bacteria</taxon>
        <taxon>Bacillati</taxon>
        <taxon>Bacillota</taxon>
        <taxon>Bacilli</taxon>
        <taxon>Bacillales</taxon>
        <taxon>Alicyclobacillaceae</taxon>
        <taxon>Alicyclobacillus</taxon>
    </lineage>
</organism>
<name>A0ABW4JNW4_9BACL</name>
<reference evidence="3" key="1">
    <citation type="journal article" date="2019" name="Int. J. Syst. Evol. Microbiol.">
        <title>The Global Catalogue of Microorganisms (GCM) 10K type strain sequencing project: providing services to taxonomists for standard genome sequencing and annotation.</title>
        <authorList>
            <consortium name="The Broad Institute Genomics Platform"/>
            <consortium name="The Broad Institute Genome Sequencing Center for Infectious Disease"/>
            <person name="Wu L."/>
            <person name="Ma J."/>
        </authorList>
    </citation>
    <scope>NUCLEOTIDE SEQUENCE [LARGE SCALE GENOMIC DNA]</scope>
    <source>
        <strain evidence="3">CGMCC 1.12286</strain>
    </source>
</reference>
<proteinExistence type="predicted"/>
<dbReference type="RefSeq" id="WP_377945611.1">
    <property type="nucleotide sequence ID" value="NZ_JBHUCX010000099.1"/>
</dbReference>
<dbReference type="EMBL" id="JBHUCX010000099">
    <property type="protein sequence ID" value="MFD1677698.1"/>
    <property type="molecule type" value="Genomic_DNA"/>
</dbReference>
<keyword evidence="3" id="KW-1185">Reference proteome</keyword>
<comment type="caution">
    <text evidence="2">The sequence shown here is derived from an EMBL/GenBank/DDBJ whole genome shotgun (WGS) entry which is preliminary data.</text>
</comment>
<gene>
    <name evidence="2" type="ORF">ACFSB2_23840</name>
</gene>
<dbReference type="Proteomes" id="UP001597079">
    <property type="component" value="Unassembled WGS sequence"/>
</dbReference>
<keyword evidence="1" id="KW-0812">Transmembrane</keyword>
<feature type="transmembrane region" description="Helical" evidence="1">
    <location>
        <begin position="21"/>
        <end position="39"/>
    </location>
</feature>
<keyword evidence="1" id="KW-1133">Transmembrane helix</keyword>
<evidence type="ECO:0000256" key="1">
    <source>
        <dbReference type="SAM" id="Phobius"/>
    </source>
</evidence>
<evidence type="ECO:0000313" key="3">
    <source>
        <dbReference type="Proteomes" id="UP001597079"/>
    </source>
</evidence>
<sequence length="64" mass="7230">MRIDNANQNEINRATNKIRDAFGIVSVTGVSILTLYAIVKLTPVWKRSLDEVTQARTSKTVRQK</sequence>
<accession>A0ABW4JNW4</accession>
<keyword evidence="1" id="KW-0472">Membrane</keyword>
<evidence type="ECO:0000313" key="2">
    <source>
        <dbReference type="EMBL" id="MFD1677698.1"/>
    </source>
</evidence>